<dbReference type="AlphaFoldDB" id="A0A090KP72"/>
<accession>A0A090KP72</accession>
<reference evidence="1 2" key="1">
    <citation type="submission" date="2014-07" db="EMBL/GenBank/DDBJ databases">
        <authorList>
            <person name="Wibberg Daniel"/>
        </authorList>
    </citation>
    <scope>NUCLEOTIDE SEQUENCE [LARGE SCALE GENOMIC DNA]</scope>
</reference>
<evidence type="ECO:0000313" key="2">
    <source>
        <dbReference type="Proteomes" id="UP000040576"/>
    </source>
</evidence>
<protein>
    <submittedName>
        <fullName evidence="1">Uncharacterized protein</fullName>
    </submittedName>
</protein>
<proteinExistence type="predicted"/>
<dbReference type="Proteomes" id="UP000040576">
    <property type="component" value="Unassembled WGS sequence"/>
</dbReference>
<dbReference type="EMBL" id="CCRF01000022">
    <property type="protein sequence ID" value="CEE00444.1"/>
    <property type="molecule type" value="Genomic_DNA"/>
</dbReference>
<keyword evidence="2" id="KW-1185">Reference proteome</keyword>
<evidence type="ECO:0000313" key="1">
    <source>
        <dbReference type="EMBL" id="CEE00444.1"/>
    </source>
</evidence>
<gene>
    <name evidence="1" type="ORF">BT1A1_0589</name>
</gene>
<sequence>MMGYSYIRYIFSGIEHTEVSDKQYYIKRRRMVVNRSLLAGVTFLLYF</sequence>
<name>A0A090KP72_9BACI</name>
<organism evidence="1 2">
    <name type="scientific">Caldibacillus thermoamylovorans</name>
    <dbReference type="NCBI Taxonomy" id="35841"/>
    <lineage>
        <taxon>Bacteria</taxon>
        <taxon>Bacillati</taxon>
        <taxon>Bacillota</taxon>
        <taxon>Bacilli</taxon>
        <taxon>Bacillales</taxon>
        <taxon>Bacillaceae</taxon>
        <taxon>Caldibacillus</taxon>
    </lineage>
</organism>